<reference evidence="2" key="1">
    <citation type="submission" date="2016-11" db="UniProtKB">
        <authorList>
            <consortium name="WormBaseParasite"/>
        </authorList>
    </citation>
    <scope>IDENTIFICATION</scope>
</reference>
<dbReference type="AlphaFoldDB" id="A0A1I8ARN2"/>
<evidence type="ECO:0000313" key="1">
    <source>
        <dbReference type="Proteomes" id="UP000095287"/>
    </source>
</evidence>
<sequence>MATIRLTIKGGTIPDGNEYAIEAKEFLVYTAFGFQYRYSSLYPLEAMQILTRSIYKWRLGPIPGPKNQVGDGTDKRPYSSGYRVRFNFSLEKAMLIIAL</sequence>
<dbReference type="WBParaSite" id="L893_g8472.t1">
    <property type="protein sequence ID" value="L893_g8472.t1"/>
    <property type="gene ID" value="L893_g8472"/>
</dbReference>
<organism evidence="1 2">
    <name type="scientific">Steinernema glaseri</name>
    <dbReference type="NCBI Taxonomy" id="37863"/>
    <lineage>
        <taxon>Eukaryota</taxon>
        <taxon>Metazoa</taxon>
        <taxon>Ecdysozoa</taxon>
        <taxon>Nematoda</taxon>
        <taxon>Chromadorea</taxon>
        <taxon>Rhabditida</taxon>
        <taxon>Tylenchina</taxon>
        <taxon>Panagrolaimomorpha</taxon>
        <taxon>Strongyloidoidea</taxon>
        <taxon>Steinernematidae</taxon>
        <taxon>Steinernema</taxon>
    </lineage>
</organism>
<keyword evidence="1" id="KW-1185">Reference proteome</keyword>
<dbReference type="Proteomes" id="UP000095287">
    <property type="component" value="Unplaced"/>
</dbReference>
<accession>A0A1I8ARN2</accession>
<name>A0A1I8ARN2_9BILA</name>
<evidence type="ECO:0000313" key="2">
    <source>
        <dbReference type="WBParaSite" id="L893_g8472.t1"/>
    </source>
</evidence>
<proteinExistence type="predicted"/>
<protein>
    <submittedName>
        <fullName evidence="2">Type VI secretion system tip protein VgrG</fullName>
    </submittedName>
</protein>